<dbReference type="AlphaFoldDB" id="A0AAJ7WH45"/>
<keyword evidence="3" id="KW-1185">Reference proteome</keyword>
<feature type="compositionally biased region" description="Low complexity" evidence="1">
    <location>
        <begin position="102"/>
        <end position="111"/>
    </location>
</feature>
<dbReference type="Proteomes" id="UP000694867">
    <property type="component" value="Unplaced"/>
</dbReference>
<feature type="compositionally biased region" description="Basic residues" evidence="1">
    <location>
        <begin position="240"/>
        <end position="252"/>
    </location>
</feature>
<dbReference type="KEGG" id="goe:100899214"/>
<dbReference type="GO" id="GO:0016301">
    <property type="term" value="F:kinase activity"/>
    <property type="evidence" value="ECO:0007669"/>
    <property type="project" value="UniProtKB-KW"/>
</dbReference>
<evidence type="ECO:0000256" key="2">
    <source>
        <dbReference type="SAM" id="Phobius"/>
    </source>
</evidence>
<keyword evidence="2" id="KW-0472">Membrane</keyword>
<organism evidence="3 4">
    <name type="scientific">Galendromus occidentalis</name>
    <name type="common">western predatory mite</name>
    <dbReference type="NCBI Taxonomy" id="34638"/>
    <lineage>
        <taxon>Eukaryota</taxon>
        <taxon>Metazoa</taxon>
        <taxon>Ecdysozoa</taxon>
        <taxon>Arthropoda</taxon>
        <taxon>Chelicerata</taxon>
        <taxon>Arachnida</taxon>
        <taxon>Acari</taxon>
        <taxon>Parasitiformes</taxon>
        <taxon>Mesostigmata</taxon>
        <taxon>Gamasina</taxon>
        <taxon>Phytoseioidea</taxon>
        <taxon>Phytoseiidae</taxon>
        <taxon>Typhlodrominae</taxon>
        <taxon>Galendromus</taxon>
    </lineage>
</organism>
<name>A0AAJ7WH45_9ACAR</name>
<reference evidence="4" key="1">
    <citation type="submission" date="2025-08" db="UniProtKB">
        <authorList>
            <consortium name="RefSeq"/>
        </authorList>
    </citation>
    <scope>IDENTIFICATION</scope>
</reference>
<evidence type="ECO:0000313" key="4">
    <source>
        <dbReference type="RefSeq" id="XP_028966632.1"/>
    </source>
</evidence>
<dbReference type="GeneID" id="100899214"/>
<accession>A0AAJ7WH45</accession>
<protein>
    <submittedName>
        <fullName evidence="4">Probable serine/threonine-protein kinase roco5</fullName>
    </submittedName>
</protein>
<sequence length="338" mass="38280">MFPKIRGSNVCCAVIAVFFIISVGLSDSVSAKSVRKRVGDRFKDWKDEDEYVDHDYYKRKRDREERLREREQLDRERERLREKERELQREKDHKELLEKLLKNTNGNGNNNQPVASISAVTMPPPVAPSTSAAPIQSQIQPPPVQQLPEMPSQSLQHYGTDTSSLGGSNWFSETDGVHNEIYASTNLGGGIYDSNDFSSHFGSSSMIGGNEDWKDLAHWYREQNWNLDNNFNEWSPQGGRPRHKHRRKHNKGQKISGVKNGIIKAKITALYVKKIGIAFLIAMLAPLVVITVFGPFLTALSLVPLNFQTWGQPIPRPQLLQPGQGHLFSSLQRLKNPG</sequence>
<keyword evidence="2" id="KW-1133">Transmembrane helix</keyword>
<proteinExistence type="predicted"/>
<keyword evidence="4" id="KW-0808">Transferase</keyword>
<feature type="region of interest" description="Disordered" evidence="1">
    <location>
        <begin position="233"/>
        <end position="254"/>
    </location>
</feature>
<keyword evidence="4" id="KW-0418">Kinase</keyword>
<dbReference type="RefSeq" id="XP_028966632.1">
    <property type="nucleotide sequence ID" value="XM_029110799.1"/>
</dbReference>
<keyword evidence="2" id="KW-0812">Transmembrane</keyword>
<feature type="region of interest" description="Disordered" evidence="1">
    <location>
        <begin position="102"/>
        <end position="138"/>
    </location>
</feature>
<gene>
    <name evidence="4" type="primary">LOC100899214</name>
</gene>
<feature type="transmembrane region" description="Helical" evidence="2">
    <location>
        <begin position="277"/>
        <end position="303"/>
    </location>
</feature>
<feature type="region of interest" description="Disordered" evidence="1">
    <location>
        <begin position="61"/>
        <end position="89"/>
    </location>
</feature>
<feature type="compositionally biased region" description="Low complexity" evidence="1">
    <location>
        <begin position="128"/>
        <end position="138"/>
    </location>
</feature>
<feature type="compositionally biased region" description="Basic and acidic residues" evidence="1">
    <location>
        <begin position="62"/>
        <end position="89"/>
    </location>
</feature>
<evidence type="ECO:0000313" key="3">
    <source>
        <dbReference type="Proteomes" id="UP000694867"/>
    </source>
</evidence>
<evidence type="ECO:0000256" key="1">
    <source>
        <dbReference type="SAM" id="MobiDB-lite"/>
    </source>
</evidence>